<organism evidence="1 2">
    <name type="scientific">Stephania cephalantha</name>
    <dbReference type="NCBI Taxonomy" id="152367"/>
    <lineage>
        <taxon>Eukaryota</taxon>
        <taxon>Viridiplantae</taxon>
        <taxon>Streptophyta</taxon>
        <taxon>Embryophyta</taxon>
        <taxon>Tracheophyta</taxon>
        <taxon>Spermatophyta</taxon>
        <taxon>Magnoliopsida</taxon>
        <taxon>Ranunculales</taxon>
        <taxon>Menispermaceae</taxon>
        <taxon>Menispermoideae</taxon>
        <taxon>Cissampelideae</taxon>
        <taxon>Stephania</taxon>
    </lineage>
</organism>
<accession>A0AAP0EY70</accession>
<comment type="caution">
    <text evidence="1">The sequence shown here is derived from an EMBL/GenBank/DDBJ whole genome shotgun (WGS) entry which is preliminary data.</text>
</comment>
<evidence type="ECO:0000313" key="1">
    <source>
        <dbReference type="EMBL" id="KAK9100327.1"/>
    </source>
</evidence>
<proteinExistence type="predicted"/>
<protein>
    <submittedName>
        <fullName evidence="1">Uncharacterized protein</fullName>
    </submittedName>
</protein>
<evidence type="ECO:0000313" key="2">
    <source>
        <dbReference type="Proteomes" id="UP001419268"/>
    </source>
</evidence>
<gene>
    <name evidence="1" type="ORF">Scep_023757</name>
</gene>
<sequence length="56" mass="6092">MAAITVALQTRFQVIKDLSISLLSDLLNCLAICTRGDGDQTPEPFFPLLSDKISNP</sequence>
<keyword evidence="2" id="KW-1185">Reference proteome</keyword>
<dbReference type="Proteomes" id="UP001419268">
    <property type="component" value="Unassembled WGS sequence"/>
</dbReference>
<reference evidence="1 2" key="1">
    <citation type="submission" date="2024-01" db="EMBL/GenBank/DDBJ databases">
        <title>Genome assemblies of Stephania.</title>
        <authorList>
            <person name="Yang L."/>
        </authorList>
    </citation>
    <scope>NUCLEOTIDE SEQUENCE [LARGE SCALE GENOMIC DNA]</scope>
    <source>
        <strain evidence="1">JXDWG</strain>
        <tissue evidence="1">Leaf</tissue>
    </source>
</reference>
<name>A0AAP0EY70_9MAGN</name>
<dbReference type="AlphaFoldDB" id="A0AAP0EY70"/>
<dbReference type="EMBL" id="JBBNAG010000010">
    <property type="protein sequence ID" value="KAK9100327.1"/>
    <property type="molecule type" value="Genomic_DNA"/>
</dbReference>